<protein>
    <submittedName>
        <fullName evidence="10">Dolichyl-phosphate-mannose-protein mannosyltransferase</fullName>
    </submittedName>
</protein>
<dbReference type="InterPro" id="IPR050297">
    <property type="entry name" value="LipidA_mod_glycosyltrf_83"/>
</dbReference>
<comment type="subcellular location">
    <subcellularLocation>
        <location evidence="1">Cell membrane</location>
        <topology evidence="1">Multi-pass membrane protein</topology>
    </subcellularLocation>
</comment>
<organism evidence="10 11">
    <name type="scientific">Solirubrobacter pauli</name>
    <dbReference type="NCBI Taxonomy" id="166793"/>
    <lineage>
        <taxon>Bacteria</taxon>
        <taxon>Bacillati</taxon>
        <taxon>Actinomycetota</taxon>
        <taxon>Thermoleophilia</taxon>
        <taxon>Solirubrobacterales</taxon>
        <taxon>Solirubrobacteraceae</taxon>
        <taxon>Solirubrobacter</taxon>
    </lineage>
</organism>
<feature type="transmembrane region" description="Helical" evidence="8">
    <location>
        <begin position="204"/>
        <end position="226"/>
    </location>
</feature>
<evidence type="ECO:0000256" key="4">
    <source>
        <dbReference type="ARBA" id="ARBA00022679"/>
    </source>
</evidence>
<dbReference type="Proteomes" id="UP000278962">
    <property type="component" value="Unassembled WGS sequence"/>
</dbReference>
<reference evidence="10 11" key="1">
    <citation type="submission" date="2018-10" db="EMBL/GenBank/DDBJ databases">
        <title>Genomic Encyclopedia of Archaeal and Bacterial Type Strains, Phase II (KMG-II): from individual species to whole genera.</title>
        <authorList>
            <person name="Goeker M."/>
        </authorList>
    </citation>
    <scope>NUCLEOTIDE SEQUENCE [LARGE SCALE GENOMIC DNA]</scope>
    <source>
        <strain evidence="10 11">DSM 14954</strain>
    </source>
</reference>
<feature type="transmembrane region" description="Helical" evidence="8">
    <location>
        <begin position="135"/>
        <end position="154"/>
    </location>
</feature>
<gene>
    <name evidence="10" type="ORF">C8N24_0832</name>
</gene>
<evidence type="ECO:0000256" key="6">
    <source>
        <dbReference type="ARBA" id="ARBA00022989"/>
    </source>
</evidence>
<keyword evidence="2" id="KW-1003">Cell membrane</keyword>
<feature type="transmembrane region" description="Helical" evidence="8">
    <location>
        <begin position="277"/>
        <end position="293"/>
    </location>
</feature>
<feature type="transmembrane region" description="Helical" evidence="8">
    <location>
        <begin position="166"/>
        <end position="192"/>
    </location>
</feature>
<feature type="domain" description="Glycosyltransferase RgtA/B/C/D-like" evidence="9">
    <location>
        <begin position="62"/>
        <end position="218"/>
    </location>
</feature>
<evidence type="ECO:0000256" key="7">
    <source>
        <dbReference type="ARBA" id="ARBA00023136"/>
    </source>
</evidence>
<dbReference type="OrthoDB" id="5318634at2"/>
<keyword evidence="5 8" id="KW-0812">Transmembrane</keyword>
<feature type="transmembrane region" description="Helical" evidence="8">
    <location>
        <begin position="238"/>
        <end position="265"/>
    </location>
</feature>
<dbReference type="RefSeq" id="WP_147447632.1">
    <property type="nucleotide sequence ID" value="NZ_RBIL01000001.1"/>
</dbReference>
<keyword evidence="11" id="KW-1185">Reference proteome</keyword>
<proteinExistence type="predicted"/>
<dbReference type="EMBL" id="RBIL01000001">
    <property type="protein sequence ID" value="RKQ91016.1"/>
    <property type="molecule type" value="Genomic_DNA"/>
</dbReference>
<comment type="caution">
    <text evidence="10">The sequence shown here is derived from an EMBL/GenBank/DDBJ whole genome shotgun (WGS) entry which is preliminary data.</text>
</comment>
<sequence>MNRFAARQPVVVAGALLLLMAASLLLRTGALDGGYWIDEGISVGIASHDLRDIPGALGQDGNPPLYYLLLHGWMQVVGTTEAATRGLSLIFALLAIPASLWAGTRLFGKRAGVLAAAGAAGSPFLTYYAQETRMYSLVVLLSILASASFVLAFVRGERRHVAWLGVWLTLLLYTHTWALFMAAAMGAVWLHLRRRQEVSTADGVRLAVLVALAYLPWLPVVLFQASHTAAPWAERPSALVLLIIPGGLFGHFAIPLLLVAVFFAVRRHPPVDRAVKMLLGIAIGTALLAWLCSQVQPAWATRYSAILLGPLLLALASVVSRGKGWTVLALIGVAGVWAVNSPPPSKSNVRTVSTGVAPSIRPGDLVVSTQPEQVPALNRYLPQGVVYLTPMGLVSDPRQTDWRDGLARLRGGQAETELLPAIDRLPSGKRILIVTPEPGQRLSQSPWARAVRIRTREWRAAMQASPRLRAIGTVETLPWRKNTVRAELYQVR</sequence>
<keyword evidence="7 8" id="KW-0472">Membrane</keyword>
<evidence type="ECO:0000256" key="1">
    <source>
        <dbReference type="ARBA" id="ARBA00004651"/>
    </source>
</evidence>
<evidence type="ECO:0000256" key="8">
    <source>
        <dbReference type="SAM" id="Phobius"/>
    </source>
</evidence>
<dbReference type="GO" id="GO:0010041">
    <property type="term" value="P:response to iron(III) ion"/>
    <property type="evidence" value="ECO:0007669"/>
    <property type="project" value="TreeGrafter"/>
</dbReference>
<evidence type="ECO:0000259" key="9">
    <source>
        <dbReference type="Pfam" id="PF13231"/>
    </source>
</evidence>
<evidence type="ECO:0000313" key="10">
    <source>
        <dbReference type="EMBL" id="RKQ91016.1"/>
    </source>
</evidence>
<dbReference type="Pfam" id="PF13231">
    <property type="entry name" value="PMT_2"/>
    <property type="match status" value="1"/>
</dbReference>
<keyword evidence="3 10" id="KW-0328">Glycosyltransferase</keyword>
<feature type="transmembrane region" description="Helical" evidence="8">
    <location>
        <begin position="82"/>
        <end position="104"/>
    </location>
</feature>
<accession>A0A660L9F8</accession>
<dbReference type="PANTHER" id="PTHR33908:SF3">
    <property type="entry name" value="UNDECAPRENYL PHOSPHATE-ALPHA-4-AMINO-4-DEOXY-L-ARABINOSE ARABINOSYL TRANSFERASE"/>
    <property type="match status" value="1"/>
</dbReference>
<dbReference type="InterPro" id="IPR038731">
    <property type="entry name" value="RgtA/B/C-like"/>
</dbReference>
<name>A0A660L9F8_9ACTN</name>
<dbReference type="AlphaFoldDB" id="A0A660L9F8"/>
<evidence type="ECO:0000256" key="2">
    <source>
        <dbReference type="ARBA" id="ARBA00022475"/>
    </source>
</evidence>
<evidence type="ECO:0000313" key="11">
    <source>
        <dbReference type="Proteomes" id="UP000278962"/>
    </source>
</evidence>
<keyword evidence="6 8" id="KW-1133">Transmembrane helix</keyword>
<dbReference type="GO" id="GO:0009103">
    <property type="term" value="P:lipopolysaccharide biosynthetic process"/>
    <property type="evidence" value="ECO:0007669"/>
    <property type="project" value="UniProtKB-ARBA"/>
</dbReference>
<evidence type="ECO:0000256" key="3">
    <source>
        <dbReference type="ARBA" id="ARBA00022676"/>
    </source>
</evidence>
<dbReference type="PANTHER" id="PTHR33908">
    <property type="entry name" value="MANNOSYLTRANSFERASE YKCB-RELATED"/>
    <property type="match status" value="1"/>
</dbReference>
<evidence type="ECO:0000256" key="5">
    <source>
        <dbReference type="ARBA" id="ARBA00022692"/>
    </source>
</evidence>
<dbReference type="GO" id="GO:0005886">
    <property type="term" value="C:plasma membrane"/>
    <property type="evidence" value="ECO:0007669"/>
    <property type="project" value="UniProtKB-SubCell"/>
</dbReference>
<keyword evidence="4 10" id="KW-0808">Transferase</keyword>
<dbReference type="GO" id="GO:0016763">
    <property type="term" value="F:pentosyltransferase activity"/>
    <property type="evidence" value="ECO:0007669"/>
    <property type="project" value="TreeGrafter"/>
</dbReference>